<evidence type="ECO:0000313" key="1">
    <source>
        <dbReference type="EnsemblPlants" id="AVESA.00010b.r2.1AG0008230.2.CDS"/>
    </source>
</evidence>
<dbReference type="Proteomes" id="UP001732700">
    <property type="component" value="Chromosome 1A"/>
</dbReference>
<reference evidence="1" key="2">
    <citation type="submission" date="2025-09" db="UniProtKB">
        <authorList>
            <consortium name="EnsemblPlants"/>
        </authorList>
    </citation>
    <scope>IDENTIFICATION</scope>
</reference>
<keyword evidence="2" id="KW-1185">Reference proteome</keyword>
<reference evidence="1" key="1">
    <citation type="submission" date="2021-05" db="EMBL/GenBank/DDBJ databases">
        <authorList>
            <person name="Scholz U."/>
            <person name="Mascher M."/>
            <person name="Fiebig A."/>
        </authorList>
    </citation>
    <scope>NUCLEOTIDE SEQUENCE [LARGE SCALE GENOMIC DNA]</scope>
</reference>
<protein>
    <submittedName>
        <fullName evidence="1">Uncharacterized protein</fullName>
    </submittedName>
</protein>
<proteinExistence type="predicted"/>
<dbReference type="EnsemblPlants" id="AVESA.00010b.r2.1AG0008230.2">
    <property type="protein sequence ID" value="AVESA.00010b.r2.1AG0008230.2.CDS"/>
    <property type="gene ID" value="AVESA.00010b.r2.1AG0008230"/>
</dbReference>
<organism evidence="1 2">
    <name type="scientific">Avena sativa</name>
    <name type="common">Oat</name>
    <dbReference type="NCBI Taxonomy" id="4498"/>
    <lineage>
        <taxon>Eukaryota</taxon>
        <taxon>Viridiplantae</taxon>
        <taxon>Streptophyta</taxon>
        <taxon>Embryophyta</taxon>
        <taxon>Tracheophyta</taxon>
        <taxon>Spermatophyta</taxon>
        <taxon>Magnoliopsida</taxon>
        <taxon>Liliopsida</taxon>
        <taxon>Poales</taxon>
        <taxon>Poaceae</taxon>
        <taxon>BOP clade</taxon>
        <taxon>Pooideae</taxon>
        <taxon>Poodae</taxon>
        <taxon>Poeae</taxon>
        <taxon>Poeae Chloroplast Group 1 (Aveneae type)</taxon>
        <taxon>Aveninae</taxon>
        <taxon>Avena</taxon>
    </lineage>
</organism>
<accession>A0ACD5T829</accession>
<name>A0ACD5T829_AVESA</name>
<evidence type="ECO:0000313" key="2">
    <source>
        <dbReference type="Proteomes" id="UP001732700"/>
    </source>
</evidence>
<sequence length="269" mass="29772">MVSSKVEVNLRRLLEAAPRQQNQAKLVHYITTARELLEQLGAEITPEGTSSVSKAKLSEYSENIEALAATLAAPVTENGNPIDESREEESSYEREKAGSPISLSSGLRRRSMAQVAVGPSSREREERDSGAPIKLDTEAQAHIEKHRKLQEDLTDEMVDLARQLKESSMLMNQSVQDTEKVDFFLCGGSFLGSLPAGCLPRMSIHVHLLMQILDSTERAVEHSLASTGRVTARASEVYSLASKTSCFQWLLVFMMTCMFVMVVLLIRVT</sequence>